<dbReference type="OrthoDB" id="6629737at2759"/>
<feature type="region of interest" description="Disordered" evidence="17">
    <location>
        <begin position="148"/>
        <end position="185"/>
    </location>
</feature>
<keyword evidence="10" id="KW-0804">Transcription</keyword>
<dbReference type="Proteomes" id="UP000005408">
    <property type="component" value="Unassembled WGS sequence"/>
</dbReference>
<evidence type="ECO:0000256" key="6">
    <source>
        <dbReference type="ARBA" id="ARBA00022753"/>
    </source>
</evidence>
<evidence type="ECO:0000256" key="4">
    <source>
        <dbReference type="ARBA" id="ARBA00022692"/>
    </source>
</evidence>
<evidence type="ECO:0000256" key="15">
    <source>
        <dbReference type="ARBA" id="ARBA00035715"/>
    </source>
</evidence>
<organism evidence="19 20">
    <name type="scientific">Magallana gigas</name>
    <name type="common">Pacific oyster</name>
    <name type="synonym">Crassostrea gigas</name>
    <dbReference type="NCBI Taxonomy" id="29159"/>
    <lineage>
        <taxon>Eukaryota</taxon>
        <taxon>Metazoa</taxon>
        <taxon>Spiralia</taxon>
        <taxon>Lophotrochozoa</taxon>
        <taxon>Mollusca</taxon>
        <taxon>Bivalvia</taxon>
        <taxon>Autobranchia</taxon>
        <taxon>Pteriomorphia</taxon>
        <taxon>Ostreida</taxon>
        <taxon>Ostreoidea</taxon>
        <taxon>Ostreidae</taxon>
        <taxon>Magallana</taxon>
    </lineage>
</organism>
<evidence type="ECO:0000256" key="8">
    <source>
        <dbReference type="ARBA" id="ARBA00023015"/>
    </source>
</evidence>
<feature type="transmembrane region" description="Helical" evidence="18">
    <location>
        <begin position="7"/>
        <end position="28"/>
    </location>
</feature>
<keyword evidence="11" id="KW-0458">Lysosome</keyword>
<keyword evidence="20" id="KW-1185">Reference proteome</keyword>
<keyword evidence="6" id="KW-0967">Endosome</keyword>
<evidence type="ECO:0000256" key="16">
    <source>
        <dbReference type="ARBA" id="ARBA00046288"/>
    </source>
</evidence>
<feature type="transmembrane region" description="Helical" evidence="18">
    <location>
        <begin position="64"/>
        <end position="84"/>
    </location>
</feature>
<evidence type="ECO:0000256" key="1">
    <source>
        <dbReference type="ARBA" id="ARBA00004156"/>
    </source>
</evidence>
<evidence type="ECO:0000256" key="11">
    <source>
        <dbReference type="ARBA" id="ARBA00023228"/>
    </source>
</evidence>
<keyword evidence="4 18" id="KW-0812">Transmembrane</keyword>
<keyword evidence="9 18" id="KW-0472">Membrane</keyword>
<dbReference type="GO" id="GO:0031902">
    <property type="term" value="C:late endosome membrane"/>
    <property type="evidence" value="ECO:0007669"/>
    <property type="project" value="UniProtKB-SubCell"/>
</dbReference>
<reference evidence="19" key="1">
    <citation type="submission" date="2022-08" db="UniProtKB">
        <authorList>
            <consortium name="EnsemblMetazoa"/>
        </authorList>
    </citation>
    <scope>IDENTIFICATION</scope>
    <source>
        <strain evidence="19">05x7-T-G4-1.051#20</strain>
    </source>
</reference>
<evidence type="ECO:0000256" key="10">
    <source>
        <dbReference type="ARBA" id="ARBA00023163"/>
    </source>
</evidence>
<sequence length="185" mass="20669">MERFDGVFQIVGAILVFIITFTEVSGIICPNTGERCGSCCEGHCCVEDQESVSYTYRISFWNLWYFWFVILFILMSCFGGCGYYKHKQRLLLMPRDTYVNRGRTSARTTPGLGLIPSHTAAASPQTEPITLQPSISILPPPYSEVANLPKNQFEAKPPPYPGDKHGDISPPEYTETSSGQNQNKS</sequence>
<accession>A0A8W8MBK6</accession>
<evidence type="ECO:0000256" key="9">
    <source>
        <dbReference type="ARBA" id="ARBA00023136"/>
    </source>
</evidence>
<dbReference type="GO" id="GO:0005765">
    <property type="term" value="C:lysosomal membrane"/>
    <property type="evidence" value="ECO:0007669"/>
    <property type="project" value="UniProtKB-SubCell"/>
</dbReference>
<feature type="compositionally biased region" description="Polar residues" evidence="17">
    <location>
        <begin position="174"/>
        <end position="185"/>
    </location>
</feature>
<keyword evidence="5" id="KW-0732">Signal</keyword>
<proteinExistence type="inferred from homology"/>
<dbReference type="InterPro" id="IPR021684">
    <property type="entry name" value="WBP1-like"/>
</dbReference>
<comment type="subcellular location">
    <subcellularLocation>
        <location evidence="1">Cytoplasmic vesicle membrane</location>
    </subcellularLocation>
    <subcellularLocation>
        <location evidence="16">Endomembrane system</location>
        <topology evidence="16">Single-pass type I membrane protein</topology>
    </subcellularLocation>
    <subcellularLocation>
        <location evidence="13">Late endosome membrane</location>
        <topology evidence="13">Single-pass membrane protein</topology>
    </subcellularLocation>
    <subcellularLocation>
        <location evidence="2">Lysosome membrane</location>
    </subcellularLocation>
</comment>
<dbReference type="Pfam" id="PF11669">
    <property type="entry name" value="WBP-1"/>
    <property type="match status" value="1"/>
</dbReference>
<keyword evidence="8" id="KW-0805">Transcription regulation</keyword>
<evidence type="ECO:0000256" key="2">
    <source>
        <dbReference type="ARBA" id="ARBA00004656"/>
    </source>
</evidence>
<dbReference type="EnsemblMetazoa" id="G32047.1">
    <property type="protein sequence ID" value="G32047.1:cds"/>
    <property type="gene ID" value="G32047"/>
</dbReference>
<evidence type="ECO:0000256" key="3">
    <source>
        <dbReference type="ARBA" id="ARBA00006655"/>
    </source>
</evidence>
<name>A0A8W8MBK6_MAGGI</name>
<dbReference type="AlphaFoldDB" id="A0A8W8MBK6"/>
<evidence type="ECO:0000256" key="17">
    <source>
        <dbReference type="SAM" id="MobiDB-lite"/>
    </source>
</evidence>
<keyword evidence="12" id="KW-0968">Cytoplasmic vesicle</keyword>
<dbReference type="PANTHER" id="PTHR14971">
    <property type="entry name" value="VESICULAR, OVEREXPRESSED IN CANCER, PROSURVIVAL PROTEIN 1"/>
    <property type="match status" value="1"/>
</dbReference>
<evidence type="ECO:0000256" key="18">
    <source>
        <dbReference type="SAM" id="Phobius"/>
    </source>
</evidence>
<comment type="similarity">
    <text evidence="3">Belongs to the VOPP1/ECOP family.</text>
</comment>
<evidence type="ECO:0000256" key="13">
    <source>
        <dbReference type="ARBA" id="ARBA00035628"/>
    </source>
</evidence>
<evidence type="ECO:0000256" key="7">
    <source>
        <dbReference type="ARBA" id="ARBA00022989"/>
    </source>
</evidence>
<dbReference type="PANTHER" id="PTHR14971:SF2">
    <property type="entry name" value="VESICULAR, OVEREXPRESSED IN CANCER, PROSURVIVAL PROTEIN 1"/>
    <property type="match status" value="1"/>
</dbReference>
<evidence type="ECO:0000256" key="5">
    <source>
        <dbReference type="ARBA" id="ARBA00022729"/>
    </source>
</evidence>
<evidence type="ECO:0000256" key="12">
    <source>
        <dbReference type="ARBA" id="ARBA00023329"/>
    </source>
</evidence>
<dbReference type="OMA" id="ISFWNLW"/>
<protein>
    <recommendedName>
        <fullName evidence="14">WW domain binding protein VOPP1</fullName>
    </recommendedName>
    <alternativeName>
        <fullName evidence="15">Vesicular, overexpressed in cancer, prosurvival protein 1</fullName>
    </alternativeName>
</protein>
<evidence type="ECO:0000256" key="14">
    <source>
        <dbReference type="ARBA" id="ARBA00035708"/>
    </source>
</evidence>
<evidence type="ECO:0000313" key="19">
    <source>
        <dbReference type="EnsemblMetazoa" id="G32047.1:cds"/>
    </source>
</evidence>
<dbReference type="InterPro" id="IPR026229">
    <property type="entry name" value="VOPP1"/>
</dbReference>
<keyword evidence="7 18" id="KW-1133">Transmembrane helix</keyword>
<evidence type="ECO:0000313" key="20">
    <source>
        <dbReference type="Proteomes" id="UP000005408"/>
    </source>
</evidence>